<dbReference type="EMBL" id="KZ819603">
    <property type="protein sequence ID" value="PWN35261.1"/>
    <property type="molecule type" value="Genomic_DNA"/>
</dbReference>
<feature type="compositionally biased region" description="Basic and acidic residues" evidence="1">
    <location>
        <begin position="44"/>
        <end position="60"/>
    </location>
</feature>
<organism evidence="2 3">
    <name type="scientific">Meira miltonrushii</name>
    <dbReference type="NCBI Taxonomy" id="1280837"/>
    <lineage>
        <taxon>Eukaryota</taxon>
        <taxon>Fungi</taxon>
        <taxon>Dikarya</taxon>
        <taxon>Basidiomycota</taxon>
        <taxon>Ustilaginomycotina</taxon>
        <taxon>Exobasidiomycetes</taxon>
        <taxon>Exobasidiales</taxon>
        <taxon>Brachybasidiaceae</taxon>
        <taxon>Meira</taxon>
    </lineage>
</organism>
<dbReference type="GeneID" id="37019486"/>
<sequence>MARVQQKTKQEGTKRKPKVFAENLGIDHLVQLSNDIAAKHENALQERVDRAKDKQSWIKEKNRRKNGMNAKQDNAAAKEKTDKQHSDTTERPSSKPLTKSNIRAGLVAAQREKTRMRKEARKVAQKATKNIQAKKRRADIKPQEEDTQEPETEILKAPKKRVSFAA</sequence>
<feature type="region of interest" description="Disordered" evidence="1">
    <location>
        <begin position="44"/>
        <end position="166"/>
    </location>
</feature>
<name>A0A316VGY0_9BASI</name>
<feature type="region of interest" description="Disordered" evidence="1">
    <location>
        <begin position="1"/>
        <end position="20"/>
    </location>
</feature>
<dbReference type="Proteomes" id="UP000245771">
    <property type="component" value="Unassembled WGS sequence"/>
</dbReference>
<dbReference type="RefSeq" id="XP_025355563.1">
    <property type="nucleotide sequence ID" value="XM_025497705.1"/>
</dbReference>
<dbReference type="AlphaFoldDB" id="A0A316VGY0"/>
<evidence type="ECO:0000256" key="1">
    <source>
        <dbReference type="SAM" id="MobiDB-lite"/>
    </source>
</evidence>
<proteinExistence type="predicted"/>
<keyword evidence="3" id="KW-1185">Reference proteome</keyword>
<protein>
    <submittedName>
        <fullName evidence="2">Uncharacterized protein</fullName>
    </submittedName>
</protein>
<feature type="compositionally biased region" description="Basic residues" evidence="1">
    <location>
        <begin position="114"/>
        <end position="124"/>
    </location>
</feature>
<reference evidence="2 3" key="1">
    <citation type="journal article" date="2018" name="Mol. Biol. Evol.">
        <title>Broad Genomic Sampling Reveals a Smut Pathogenic Ancestry of the Fungal Clade Ustilaginomycotina.</title>
        <authorList>
            <person name="Kijpornyongpan T."/>
            <person name="Mondo S.J."/>
            <person name="Barry K."/>
            <person name="Sandor L."/>
            <person name="Lee J."/>
            <person name="Lipzen A."/>
            <person name="Pangilinan J."/>
            <person name="LaButti K."/>
            <person name="Hainaut M."/>
            <person name="Henrissat B."/>
            <person name="Grigoriev I.V."/>
            <person name="Spatafora J.W."/>
            <person name="Aime M.C."/>
        </authorList>
    </citation>
    <scope>NUCLEOTIDE SEQUENCE [LARGE SCALE GENOMIC DNA]</scope>
    <source>
        <strain evidence="2 3">MCA 3882</strain>
    </source>
</reference>
<accession>A0A316VGY0</accession>
<evidence type="ECO:0000313" key="3">
    <source>
        <dbReference type="Proteomes" id="UP000245771"/>
    </source>
</evidence>
<feature type="compositionally biased region" description="Basic and acidic residues" evidence="1">
    <location>
        <begin position="76"/>
        <end position="93"/>
    </location>
</feature>
<gene>
    <name evidence="2" type="ORF">FA14DRAFT_154683</name>
</gene>
<dbReference type="InParanoid" id="A0A316VGY0"/>
<evidence type="ECO:0000313" key="2">
    <source>
        <dbReference type="EMBL" id="PWN35261.1"/>
    </source>
</evidence>
<feature type="compositionally biased region" description="Basic residues" evidence="1">
    <location>
        <begin position="157"/>
        <end position="166"/>
    </location>
</feature>